<reference evidence="1" key="1">
    <citation type="submission" date="2016-01" db="EMBL/GenBank/DDBJ databases">
        <title>Reference transcriptome for the parasite Schistocephalus solidus: insights into the molecular evolution of parasitism.</title>
        <authorList>
            <person name="Hebert F.O."/>
            <person name="Grambauer S."/>
            <person name="Barber I."/>
            <person name="Landry C.R."/>
            <person name="Aubin-Horth N."/>
        </authorList>
    </citation>
    <scope>NUCLEOTIDE SEQUENCE</scope>
</reference>
<evidence type="ECO:0000313" key="1">
    <source>
        <dbReference type="EMBL" id="JAP53934.1"/>
    </source>
</evidence>
<sequence length="132" mass="15009">MRLDPCNYAIYKIETPIPCTVHWPSSSVPPPVSVIRRHPVGSHARIMLHSRRFLILFLLLGLTELRCHGNPNLSEFLKTAPEPKTWQYKGLSAASRADMPPGLSDDPLNPGLWARHPAFSRHYHHKPFLMLS</sequence>
<dbReference type="AlphaFoldDB" id="A0A0X3PQ99"/>
<accession>A0A0X3PQ99</accession>
<name>A0A0X3PQ99_SCHSO</name>
<dbReference type="EMBL" id="GEEE01009291">
    <property type="protein sequence ID" value="JAP53934.1"/>
    <property type="molecule type" value="Transcribed_RNA"/>
</dbReference>
<protein>
    <submittedName>
        <fullName evidence="1">Uncharacterized protein</fullName>
    </submittedName>
</protein>
<organism evidence="1">
    <name type="scientific">Schistocephalus solidus</name>
    <name type="common">Tapeworm</name>
    <dbReference type="NCBI Taxonomy" id="70667"/>
    <lineage>
        <taxon>Eukaryota</taxon>
        <taxon>Metazoa</taxon>
        <taxon>Spiralia</taxon>
        <taxon>Lophotrochozoa</taxon>
        <taxon>Platyhelminthes</taxon>
        <taxon>Cestoda</taxon>
        <taxon>Eucestoda</taxon>
        <taxon>Diphyllobothriidea</taxon>
        <taxon>Diphyllobothriidae</taxon>
        <taxon>Schistocephalus</taxon>
    </lineage>
</organism>
<gene>
    <name evidence="1" type="ORF">TR151739</name>
</gene>
<proteinExistence type="predicted"/>